<gene>
    <name evidence="2" type="ORF">SAMN02745138_01700</name>
</gene>
<feature type="transmembrane region" description="Helical" evidence="1">
    <location>
        <begin position="12"/>
        <end position="36"/>
    </location>
</feature>
<dbReference type="RefSeq" id="WP_072850870.1">
    <property type="nucleotide sequence ID" value="NZ_FRAH01000026.1"/>
</dbReference>
<dbReference type="AlphaFoldDB" id="A0A1M6SB38"/>
<keyword evidence="1" id="KW-0472">Membrane</keyword>
<evidence type="ECO:0000256" key="1">
    <source>
        <dbReference type="SAM" id="Phobius"/>
    </source>
</evidence>
<dbReference type="OrthoDB" id="2063513at2"/>
<dbReference type="Pfam" id="PF14221">
    <property type="entry name" value="DUF4330"/>
    <property type="match status" value="1"/>
</dbReference>
<organism evidence="2 3">
    <name type="scientific">Anaerotignum lactatifermentans DSM 14214</name>
    <dbReference type="NCBI Taxonomy" id="1121323"/>
    <lineage>
        <taxon>Bacteria</taxon>
        <taxon>Bacillati</taxon>
        <taxon>Bacillota</taxon>
        <taxon>Clostridia</taxon>
        <taxon>Lachnospirales</taxon>
        <taxon>Anaerotignaceae</taxon>
        <taxon>Anaerotignum</taxon>
    </lineage>
</organism>
<evidence type="ECO:0008006" key="4">
    <source>
        <dbReference type="Google" id="ProtNLM"/>
    </source>
</evidence>
<reference evidence="2 3" key="1">
    <citation type="submission" date="2016-11" db="EMBL/GenBank/DDBJ databases">
        <authorList>
            <person name="Jaros S."/>
            <person name="Januszkiewicz K."/>
            <person name="Wedrychowicz H."/>
        </authorList>
    </citation>
    <scope>NUCLEOTIDE SEQUENCE [LARGE SCALE GENOMIC DNA]</scope>
    <source>
        <strain evidence="2 3">DSM 14214</strain>
    </source>
</reference>
<keyword evidence="1" id="KW-1133">Transmembrane helix</keyword>
<evidence type="ECO:0000313" key="3">
    <source>
        <dbReference type="Proteomes" id="UP000183975"/>
    </source>
</evidence>
<sequence>MEKTKSRKIFGLFNGLDILIILVLLAAVAFGVYWVAGGKNGGGAAAETKTYTYVVEGRQVLNETANFPEEGGKVFDSTSSAYLGTVKSCWTEPFREVNFNRTTNKYEMLPVPGYCNIYVEIEGSGTETDQDITVEGNVVKVGKEQNVKGKGYAFKGYIVEVRDGE</sequence>
<accession>A0A1M6SB38</accession>
<dbReference type="EMBL" id="FRAH01000026">
    <property type="protein sequence ID" value="SHK41993.1"/>
    <property type="molecule type" value="Genomic_DNA"/>
</dbReference>
<protein>
    <recommendedName>
        <fullName evidence="4">DUF4330 domain-containing protein</fullName>
    </recommendedName>
</protein>
<keyword evidence="1" id="KW-0812">Transmembrane</keyword>
<keyword evidence="3" id="KW-1185">Reference proteome</keyword>
<dbReference type="Proteomes" id="UP000183975">
    <property type="component" value="Unassembled WGS sequence"/>
</dbReference>
<evidence type="ECO:0000313" key="2">
    <source>
        <dbReference type="EMBL" id="SHK41993.1"/>
    </source>
</evidence>
<dbReference type="InterPro" id="IPR025480">
    <property type="entry name" value="DUF4330"/>
</dbReference>
<proteinExistence type="predicted"/>
<name>A0A1M6SB38_9FIRM</name>